<dbReference type="GO" id="GO:0071555">
    <property type="term" value="P:cell wall organization"/>
    <property type="evidence" value="ECO:0007669"/>
    <property type="project" value="UniProtKB-KW"/>
</dbReference>
<proteinExistence type="inferred from homology"/>
<evidence type="ECO:0000256" key="5">
    <source>
        <dbReference type="ARBA" id="ARBA00022475"/>
    </source>
</evidence>
<feature type="transmembrane region" description="Helical" evidence="14">
    <location>
        <begin position="247"/>
        <end position="265"/>
    </location>
</feature>
<evidence type="ECO:0000256" key="1">
    <source>
        <dbReference type="ARBA" id="ARBA00004651"/>
    </source>
</evidence>
<dbReference type="GO" id="GO:0005886">
    <property type="term" value="C:plasma membrane"/>
    <property type="evidence" value="ECO:0007669"/>
    <property type="project" value="UniProtKB-SubCell"/>
</dbReference>
<comment type="subcellular location">
    <subcellularLocation>
        <location evidence="1 14">Cell membrane</location>
        <topology evidence="1 14">Multi-pass membrane protein</topology>
    </subcellularLocation>
</comment>
<name>A0A517U0J4_9BACT</name>
<dbReference type="EMBL" id="CP036339">
    <property type="protein sequence ID" value="QDT74142.1"/>
    <property type="molecule type" value="Genomic_DNA"/>
</dbReference>
<dbReference type="HAMAP" id="MF_01006">
    <property type="entry name" value="Undec_diphosphatase"/>
    <property type="match status" value="1"/>
</dbReference>
<feature type="transmembrane region" description="Helical" evidence="14">
    <location>
        <begin position="50"/>
        <end position="66"/>
    </location>
</feature>
<dbReference type="PANTHER" id="PTHR30622">
    <property type="entry name" value="UNDECAPRENYL-DIPHOSPHATASE"/>
    <property type="match status" value="1"/>
</dbReference>
<dbReference type="Pfam" id="PF02673">
    <property type="entry name" value="BacA"/>
    <property type="match status" value="1"/>
</dbReference>
<comment type="catalytic activity">
    <reaction evidence="13 14">
        <text>di-trans,octa-cis-undecaprenyl diphosphate + H2O = di-trans,octa-cis-undecaprenyl phosphate + phosphate + H(+)</text>
        <dbReference type="Rhea" id="RHEA:28094"/>
        <dbReference type="ChEBI" id="CHEBI:15377"/>
        <dbReference type="ChEBI" id="CHEBI:15378"/>
        <dbReference type="ChEBI" id="CHEBI:43474"/>
        <dbReference type="ChEBI" id="CHEBI:58405"/>
        <dbReference type="ChEBI" id="CHEBI:60392"/>
        <dbReference type="EC" id="3.6.1.27"/>
    </reaction>
</comment>
<keyword evidence="14" id="KW-0961">Cell wall biogenesis/degradation</keyword>
<evidence type="ECO:0000256" key="11">
    <source>
        <dbReference type="ARBA" id="ARBA00032707"/>
    </source>
</evidence>
<feature type="transmembrane region" description="Helical" evidence="14">
    <location>
        <begin position="181"/>
        <end position="200"/>
    </location>
</feature>
<keyword evidence="16" id="KW-1185">Reference proteome</keyword>
<dbReference type="GO" id="GO:0046677">
    <property type="term" value="P:response to antibiotic"/>
    <property type="evidence" value="ECO:0007669"/>
    <property type="project" value="UniProtKB-UniRule"/>
</dbReference>
<evidence type="ECO:0000256" key="3">
    <source>
        <dbReference type="ARBA" id="ARBA00012374"/>
    </source>
</evidence>
<feature type="transmembrane region" description="Helical" evidence="14">
    <location>
        <begin position="78"/>
        <end position="96"/>
    </location>
</feature>
<evidence type="ECO:0000256" key="13">
    <source>
        <dbReference type="ARBA" id="ARBA00047594"/>
    </source>
</evidence>
<keyword evidence="9 14" id="KW-0472">Membrane</keyword>
<dbReference type="AlphaFoldDB" id="A0A517U0J4"/>
<dbReference type="KEGG" id="llh:I41_33370"/>
<dbReference type="PANTHER" id="PTHR30622:SF4">
    <property type="entry name" value="UNDECAPRENYL-DIPHOSPHATASE"/>
    <property type="match status" value="1"/>
</dbReference>
<keyword evidence="5 14" id="KW-1003">Cell membrane</keyword>
<evidence type="ECO:0000256" key="14">
    <source>
        <dbReference type="HAMAP-Rule" id="MF_01006"/>
    </source>
</evidence>
<keyword evidence="10 14" id="KW-0046">Antibiotic resistance</keyword>
<evidence type="ECO:0000256" key="12">
    <source>
        <dbReference type="ARBA" id="ARBA00032932"/>
    </source>
</evidence>
<dbReference type="GO" id="GO:0009252">
    <property type="term" value="P:peptidoglycan biosynthetic process"/>
    <property type="evidence" value="ECO:0007669"/>
    <property type="project" value="UniProtKB-KW"/>
</dbReference>
<evidence type="ECO:0000313" key="15">
    <source>
        <dbReference type="EMBL" id="QDT74142.1"/>
    </source>
</evidence>
<keyword evidence="7 14" id="KW-0378">Hydrolase</keyword>
<dbReference type="OrthoDB" id="9808289at2"/>
<evidence type="ECO:0000313" key="16">
    <source>
        <dbReference type="Proteomes" id="UP000317909"/>
    </source>
</evidence>
<keyword evidence="14" id="KW-0133">Cell shape</keyword>
<evidence type="ECO:0000256" key="10">
    <source>
        <dbReference type="ARBA" id="ARBA00023251"/>
    </source>
</evidence>
<feature type="transmembrane region" description="Helical" evidence="14">
    <location>
        <begin position="108"/>
        <end position="127"/>
    </location>
</feature>
<evidence type="ECO:0000256" key="9">
    <source>
        <dbReference type="ARBA" id="ARBA00023136"/>
    </source>
</evidence>
<dbReference type="InterPro" id="IPR003824">
    <property type="entry name" value="UppP"/>
</dbReference>
<reference evidence="15 16" key="1">
    <citation type="submission" date="2019-02" db="EMBL/GenBank/DDBJ databases">
        <title>Deep-cultivation of Planctomycetes and their phenomic and genomic characterization uncovers novel biology.</title>
        <authorList>
            <person name="Wiegand S."/>
            <person name="Jogler M."/>
            <person name="Boedeker C."/>
            <person name="Pinto D."/>
            <person name="Vollmers J."/>
            <person name="Rivas-Marin E."/>
            <person name="Kohn T."/>
            <person name="Peeters S.H."/>
            <person name="Heuer A."/>
            <person name="Rast P."/>
            <person name="Oberbeckmann S."/>
            <person name="Bunk B."/>
            <person name="Jeske O."/>
            <person name="Meyerdierks A."/>
            <person name="Storesund J.E."/>
            <person name="Kallscheuer N."/>
            <person name="Luecker S."/>
            <person name="Lage O.M."/>
            <person name="Pohl T."/>
            <person name="Merkel B.J."/>
            <person name="Hornburger P."/>
            <person name="Mueller R.-W."/>
            <person name="Bruemmer F."/>
            <person name="Labrenz M."/>
            <person name="Spormann A.M."/>
            <person name="Op den Camp H."/>
            <person name="Overmann J."/>
            <person name="Amann R."/>
            <person name="Jetten M.S.M."/>
            <person name="Mascher T."/>
            <person name="Medema M.H."/>
            <person name="Devos D.P."/>
            <person name="Kaster A.-K."/>
            <person name="Ovreas L."/>
            <person name="Rohde M."/>
            <person name="Galperin M.Y."/>
            <person name="Jogler C."/>
        </authorList>
    </citation>
    <scope>NUCLEOTIDE SEQUENCE [LARGE SCALE GENOMIC DNA]</scope>
    <source>
        <strain evidence="15 16">I41</strain>
    </source>
</reference>
<sequence>MSNLEMILLAIVQGITEFLPISSDGHLAVVNALLQARGEGEVPDLLETTIVLHLGTLASVLIFYRREIYRLITANRRGFLPLIVATIPAGVIGVGIEKGLPDETTKWLLESPLLAGLGFFVTAAALWRLGRTREGELDYLDTPPWKAAIIGLFQAAAILPGVSRSGMTISSGVGLGLKREAAATFSFLMAIPVIGGAGLLKLKDAVDKGTTSTPVPTLALGFMISMLVGIAALWVLLRMLRRGRLELFVYYLTPLGIAVTSWQLLK</sequence>
<organism evidence="15 16">
    <name type="scientific">Lacipirellula limnantheis</name>
    <dbReference type="NCBI Taxonomy" id="2528024"/>
    <lineage>
        <taxon>Bacteria</taxon>
        <taxon>Pseudomonadati</taxon>
        <taxon>Planctomycetota</taxon>
        <taxon>Planctomycetia</taxon>
        <taxon>Pirellulales</taxon>
        <taxon>Lacipirellulaceae</taxon>
        <taxon>Lacipirellula</taxon>
    </lineage>
</organism>
<keyword evidence="8 14" id="KW-1133">Transmembrane helix</keyword>
<dbReference type="Proteomes" id="UP000317909">
    <property type="component" value="Chromosome"/>
</dbReference>
<feature type="transmembrane region" description="Helical" evidence="14">
    <location>
        <begin position="220"/>
        <end position="240"/>
    </location>
</feature>
<keyword evidence="14" id="KW-0573">Peptidoglycan synthesis</keyword>
<evidence type="ECO:0000256" key="2">
    <source>
        <dbReference type="ARBA" id="ARBA00010621"/>
    </source>
</evidence>
<comment type="miscellaneous">
    <text evidence="14">Bacitracin is thought to be involved in the inhibition of peptidoglycan synthesis by sequestering undecaprenyl diphosphate, thereby reducing the pool of lipid carrier available.</text>
</comment>
<evidence type="ECO:0000256" key="4">
    <source>
        <dbReference type="ARBA" id="ARBA00021581"/>
    </source>
</evidence>
<evidence type="ECO:0000256" key="7">
    <source>
        <dbReference type="ARBA" id="ARBA00022801"/>
    </source>
</evidence>
<evidence type="ECO:0000256" key="8">
    <source>
        <dbReference type="ARBA" id="ARBA00022989"/>
    </source>
</evidence>
<accession>A0A517U0J4</accession>
<dbReference type="RefSeq" id="WP_145433929.1">
    <property type="nucleotide sequence ID" value="NZ_CP036339.1"/>
</dbReference>
<comment type="similarity">
    <text evidence="2 14">Belongs to the UppP family.</text>
</comment>
<keyword evidence="6 14" id="KW-0812">Transmembrane</keyword>
<dbReference type="GO" id="GO:0008360">
    <property type="term" value="P:regulation of cell shape"/>
    <property type="evidence" value="ECO:0007669"/>
    <property type="project" value="UniProtKB-KW"/>
</dbReference>
<dbReference type="GO" id="GO:0050380">
    <property type="term" value="F:undecaprenyl-diphosphatase activity"/>
    <property type="evidence" value="ECO:0007669"/>
    <property type="project" value="UniProtKB-UniRule"/>
</dbReference>
<protein>
    <recommendedName>
        <fullName evidence="4 14">Undecaprenyl-diphosphatase</fullName>
        <ecNumber evidence="3 14">3.6.1.27</ecNumber>
    </recommendedName>
    <alternativeName>
        <fullName evidence="12 14">Bacitracin resistance protein</fullName>
    </alternativeName>
    <alternativeName>
        <fullName evidence="11 14">Undecaprenyl pyrophosphate phosphatase</fullName>
    </alternativeName>
</protein>
<dbReference type="EC" id="3.6.1.27" evidence="3 14"/>
<comment type="function">
    <text evidence="14">Catalyzes the dephosphorylation of undecaprenyl diphosphate (UPP). Confers resistance to bacitracin.</text>
</comment>
<gene>
    <name evidence="14 15" type="primary">uppP</name>
    <name evidence="15" type="ORF">I41_33370</name>
</gene>
<evidence type="ECO:0000256" key="6">
    <source>
        <dbReference type="ARBA" id="ARBA00022692"/>
    </source>
</evidence>